<feature type="domain" description="GST C-terminal" evidence="3">
    <location>
        <begin position="86"/>
        <end position="213"/>
    </location>
</feature>
<dbReference type="AlphaFoldDB" id="A0A433N1Q0"/>
<dbReference type="SFLD" id="SFLDG00358">
    <property type="entry name" value="Main_(cytGST)"/>
    <property type="match status" value="1"/>
</dbReference>
<dbReference type="PANTHER" id="PTHR44051">
    <property type="entry name" value="GLUTATHIONE S-TRANSFERASE-RELATED"/>
    <property type="match status" value="1"/>
</dbReference>
<dbReference type="Pfam" id="PF02798">
    <property type="entry name" value="GST_N"/>
    <property type="match status" value="1"/>
</dbReference>
<keyword evidence="5" id="KW-1185">Reference proteome</keyword>
<feature type="domain" description="GST N-terminal" evidence="2">
    <location>
        <begin position="1"/>
        <end position="81"/>
    </location>
</feature>
<proteinExistence type="inferred from homology"/>
<comment type="caution">
    <text evidence="4">The sequence shown here is derived from an EMBL/GenBank/DDBJ whole genome shotgun (WGS) entry which is preliminary data.</text>
</comment>
<dbReference type="PROSITE" id="PS50404">
    <property type="entry name" value="GST_NTER"/>
    <property type="match status" value="1"/>
</dbReference>
<dbReference type="CDD" id="cd00299">
    <property type="entry name" value="GST_C_family"/>
    <property type="match status" value="1"/>
</dbReference>
<protein>
    <submittedName>
        <fullName evidence="4">Glutathione S-transferase</fullName>
    </submittedName>
</protein>
<evidence type="ECO:0000259" key="2">
    <source>
        <dbReference type="PROSITE" id="PS50404"/>
    </source>
</evidence>
<dbReference type="RefSeq" id="WP_016877175.1">
    <property type="nucleotide sequence ID" value="NZ_AJLN01000061.1"/>
</dbReference>
<dbReference type="Gene3D" id="1.20.1050.10">
    <property type="match status" value="1"/>
</dbReference>
<dbReference type="InterPro" id="IPR004046">
    <property type="entry name" value="GST_C"/>
</dbReference>
<dbReference type="InterPro" id="IPR036282">
    <property type="entry name" value="Glutathione-S-Trfase_C_sf"/>
</dbReference>
<dbReference type="EMBL" id="RSCJ01000027">
    <property type="protein sequence ID" value="RUR74859.1"/>
    <property type="molecule type" value="Genomic_DNA"/>
</dbReference>
<dbReference type="PANTHER" id="PTHR44051:SF8">
    <property type="entry name" value="GLUTATHIONE S-TRANSFERASE GSTA"/>
    <property type="match status" value="1"/>
</dbReference>
<evidence type="ECO:0000313" key="5">
    <source>
        <dbReference type="Proteomes" id="UP000268857"/>
    </source>
</evidence>
<dbReference type="SUPFAM" id="SSF52833">
    <property type="entry name" value="Thioredoxin-like"/>
    <property type="match status" value="1"/>
</dbReference>
<comment type="similarity">
    <text evidence="1">Belongs to the GST superfamily.</text>
</comment>
<dbReference type="SUPFAM" id="SSF47616">
    <property type="entry name" value="GST C-terminal domain-like"/>
    <property type="match status" value="1"/>
</dbReference>
<name>A0A433N1Q0_CHLFR</name>
<dbReference type="Proteomes" id="UP000268857">
    <property type="component" value="Unassembled WGS sequence"/>
</dbReference>
<reference evidence="4 5" key="1">
    <citation type="journal article" date="2019" name="Genome Biol. Evol.">
        <title>Day and night: Metabolic profiles and evolutionary relationships of six axenic non-marine cyanobacteria.</title>
        <authorList>
            <person name="Will S.E."/>
            <person name="Henke P."/>
            <person name="Boedeker C."/>
            <person name="Huang S."/>
            <person name="Brinkmann H."/>
            <person name="Rohde M."/>
            <person name="Jarek M."/>
            <person name="Friedl T."/>
            <person name="Seufert S."/>
            <person name="Schumacher M."/>
            <person name="Overmann J."/>
            <person name="Neumann-Schaal M."/>
            <person name="Petersen J."/>
        </authorList>
    </citation>
    <scope>NUCLEOTIDE SEQUENCE [LARGE SCALE GENOMIC DNA]</scope>
    <source>
        <strain evidence="4 5">PCC 6912</strain>
    </source>
</reference>
<dbReference type="CDD" id="cd00570">
    <property type="entry name" value="GST_N_family"/>
    <property type="match status" value="1"/>
</dbReference>
<dbReference type="InterPro" id="IPR010987">
    <property type="entry name" value="Glutathione-S-Trfase_C-like"/>
</dbReference>
<keyword evidence="4" id="KW-0808">Transferase</keyword>
<dbReference type="InterPro" id="IPR004045">
    <property type="entry name" value="Glutathione_S-Trfase_N"/>
</dbReference>
<gene>
    <name evidence="4" type="ORF">PCC6912_50370</name>
</gene>
<dbReference type="Pfam" id="PF00043">
    <property type="entry name" value="GST_C"/>
    <property type="match status" value="1"/>
</dbReference>
<sequence length="262" mass="29810">MIVLYEHPLSPYVQKIKIALREKGIEFESKAPEFSGGGFGGSEFLQANPRGEIPALLDGDAKIFDSTIILEYIEEKWTEPQLLPSNPLERARARTIEDVMDTYYEPINWGLGEINFFGRAKGELAETIVGNAKEQAAKCRQWLTKQLGDREWFNGDRFGWSDLCIVPHLNLSSTVFGIALEANSPLADWFKRVNVRPSVAQTLQEAKDSLAGLDQFSHLIEQGLFKREYRDHRLEWMIRMGGLQVVLDGIEKDNIRFSYDLA</sequence>
<evidence type="ECO:0000259" key="3">
    <source>
        <dbReference type="PROSITE" id="PS50405"/>
    </source>
</evidence>
<evidence type="ECO:0000256" key="1">
    <source>
        <dbReference type="RuleBase" id="RU003494"/>
    </source>
</evidence>
<accession>A0A433N1Q0</accession>
<dbReference type="Gene3D" id="3.40.30.10">
    <property type="entry name" value="Glutaredoxin"/>
    <property type="match status" value="1"/>
</dbReference>
<evidence type="ECO:0000313" key="4">
    <source>
        <dbReference type="EMBL" id="RUR74859.1"/>
    </source>
</evidence>
<organism evidence="4 5">
    <name type="scientific">Chlorogloeopsis fritschii PCC 6912</name>
    <dbReference type="NCBI Taxonomy" id="211165"/>
    <lineage>
        <taxon>Bacteria</taxon>
        <taxon>Bacillati</taxon>
        <taxon>Cyanobacteriota</taxon>
        <taxon>Cyanophyceae</taxon>
        <taxon>Nostocales</taxon>
        <taxon>Chlorogloeopsidaceae</taxon>
        <taxon>Chlorogloeopsis</taxon>
    </lineage>
</organism>
<dbReference type="GO" id="GO:0016740">
    <property type="term" value="F:transferase activity"/>
    <property type="evidence" value="ECO:0007669"/>
    <property type="project" value="UniProtKB-KW"/>
</dbReference>
<dbReference type="PROSITE" id="PS50405">
    <property type="entry name" value="GST_CTER"/>
    <property type="match status" value="1"/>
</dbReference>
<dbReference type="InterPro" id="IPR040079">
    <property type="entry name" value="Glutathione_S-Trfase"/>
</dbReference>
<dbReference type="STRING" id="211165.GCA_000317285_01864"/>
<dbReference type="SFLD" id="SFLDS00019">
    <property type="entry name" value="Glutathione_Transferase_(cytos"/>
    <property type="match status" value="1"/>
</dbReference>
<dbReference type="InterPro" id="IPR036249">
    <property type="entry name" value="Thioredoxin-like_sf"/>
</dbReference>
<dbReference type="OrthoDB" id="465590at2"/>